<protein>
    <submittedName>
        <fullName evidence="3">Uncharacterized protein</fullName>
    </submittedName>
</protein>
<feature type="transmembrane region" description="Helical" evidence="2">
    <location>
        <begin position="277"/>
        <end position="297"/>
    </location>
</feature>
<evidence type="ECO:0000313" key="3">
    <source>
        <dbReference type="EMBL" id="TXE88374.1"/>
    </source>
</evidence>
<organism evidence="3 4">
    <name type="scientific">Campylobacter volucris</name>
    <dbReference type="NCBI Taxonomy" id="1031542"/>
    <lineage>
        <taxon>Bacteria</taxon>
        <taxon>Pseudomonadati</taxon>
        <taxon>Campylobacterota</taxon>
        <taxon>Epsilonproteobacteria</taxon>
        <taxon>Campylobacterales</taxon>
        <taxon>Campylobacteraceae</taxon>
        <taxon>Campylobacter</taxon>
    </lineage>
</organism>
<name>A0A5C7DW21_9BACT</name>
<keyword evidence="2" id="KW-1133">Transmembrane helix</keyword>
<feature type="transmembrane region" description="Helical" evidence="2">
    <location>
        <begin position="236"/>
        <end position="257"/>
    </location>
</feature>
<proteinExistence type="predicted"/>
<keyword evidence="2" id="KW-0472">Membrane</keyword>
<accession>A0A5C7DW21</accession>
<gene>
    <name evidence="3" type="ORF">FPD38_03490</name>
</gene>
<comment type="caution">
    <text evidence="3">The sequence shown here is derived from an EMBL/GenBank/DDBJ whole genome shotgun (WGS) entry which is preliminary data.</text>
</comment>
<keyword evidence="2" id="KW-0812">Transmembrane</keyword>
<evidence type="ECO:0000256" key="2">
    <source>
        <dbReference type="SAM" id="Phobius"/>
    </source>
</evidence>
<sequence>MEEIQKEISNIRSDILKKYKYIQEKYNLICGEDNDKSLYNQIEDIRNDIDYKLKDLDSQISNFNKFYDETFGEFEAENNERNGGLKKELQDLKENIEELENEANDKFEVIQEKYNLICGEDNDKSLYNQIENVKSDIEKQLQDLSTKTNHFNRFYDETFGEFEAENNKRNGGLKKELQDLKQELQDYIKIQKEAFELYEKEKKDKFIEIEKEIKKLLGGATNGSLAHSYEISKKSYFWPIVGWNCAVFVSIISIIGISGELIINQLSKINANDYMNILSLAVLRLPIYISLVWLGIFSTRRRNEIKRLQEEYKHKETVAKTYYGYQEQMKKLSDNEKAKELQERLMSNLVDMINQNPNITLDKIKQENAPMIDFVEKISKLPKDGQDIVKDMINKISIGVK</sequence>
<feature type="coiled-coil region" evidence="1">
    <location>
        <begin position="75"/>
        <end position="201"/>
    </location>
</feature>
<dbReference type="AlphaFoldDB" id="A0A5C7DW21"/>
<dbReference type="EMBL" id="VOWJ01000021">
    <property type="protein sequence ID" value="TXE88374.1"/>
    <property type="molecule type" value="Genomic_DNA"/>
</dbReference>
<evidence type="ECO:0000256" key="1">
    <source>
        <dbReference type="SAM" id="Coils"/>
    </source>
</evidence>
<keyword evidence="1" id="KW-0175">Coiled coil</keyword>
<dbReference type="Proteomes" id="UP000321629">
    <property type="component" value="Unassembled WGS sequence"/>
</dbReference>
<reference evidence="3 4" key="1">
    <citation type="submission" date="2019-07" db="EMBL/GenBank/DDBJ databases">
        <title>Rapid identification of Enteric Bacteria from Whole Genome Sequences (WGS) using Average Nucleotide Identity (ANI).</title>
        <authorList>
            <person name="Lane C."/>
        </authorList>
    </citation>
    <scope>NUCLEOTIDE SEQUENCE [LARGE SCALE GENOMIC DNA]</scope>
    <source>
        <strain evidence="3 4">2016D-0084</strain>
    </source>
</reference>
<evidence type="ECO:0000313" key="4">
    <source>
        <dbReference type="Proteomes" id="UP000321629"/>
    </source>
</evidence>
<dbReference type="RefSeq" id="WP_147555402.1">
    <property type="nucleotide sequence ID" value="NZ_VOWJ01000021.1"/>
</dbReference>